<dbReference type="InterPro" id="IPR024276">
    <property type="entry name" value="CCAP"/>
</dbReference>
<evidence type="ECO:0008006" key="4">
    <source>
        <dbReference type="Google" id="ProtNLM"/>
    </source>
</evidence>
<proteinExistence type="predicted"/>
<dbReference type="Proteomes" id="UP001516400">
    <property type="component" value="Unassembled WGS sequence"/>
</dbReference>
<feature type="chain" id="PRO_5044823002" description="Cardioactive peptide" evidence="1">
    <location>
        <begin position="20"/>
        <end position="142"/>
    </location>
</feature>
<reference evidence="2 3" key="1">
    <citation type="journal article" date="2021" name="BMC Biol.">
        <title>Horizontally acquired antibacterial genes associated with adaptive radiation of ladybird beetles.</title>
        <authorList>
            <person name="Li H.S."/>
            <person name="Tang X.F."/>
            <person name="Huang Y.H."/>
            <person name="Xu Z.Y."/>
            <person name="Chen M.L."/>
            <person name="Du X.Y."/>
            <person name="Qiu B.Y."/>
            <person name="Chen P.T."/>
            <person name="Zhang W."/>
            <person name="Slipinski A."/>
            <person name="Escalona H.E."/>
            <person name="Waterhouse R.M."/>
            <person name="Zwick A."/>
            <person name="Pang H."/>
        </authorList>
    </citation>
    <scope>NUCLEOTIDE SEQUENCE [LARGE SCALE GENOMIC DNA]</scope>
    <source>
        <strain evidence="2">SYSU2018</strain>
    </source>
</reference>
<dbReference type="Pfam" id="PF11105">
    <property type="entry name" value="CCAP"/>
    <property type="match status" value="1"/>
</dbReference>
<dbReference type="AlphaFoldDB" id="A0ABD2NIM3"/>
<dbReference type="EMBL" id="JABFTP020000103">
    <property type="protein sequence ID" value="KAL3278232.1"/>
    <property type="molecule type" value="Genomic_DNA"/>
</dbReference>
<keyword evidence="1" id="KW-0732">Signal</keyword>
<organism evidence="2 3">
    <name type="scientific">Cryptolaemus montrouzieri</name>
    <dbReference type="NCBI Taxonomy" id="559131"/>
    <lineage>
        <taxon>Eukaryota</taxon>
        <taxon>Metazoa</taxon>
        <taxon>Ecdysozoa</taxon>
        <taxon>Arthropoda</taxon>
        <taxon>Hexapoda</taxon>
        <taxon>Insecta</taxon>
        <taxon>Pterygota</taxon>
        <taxon>Neoptera</taxon>
        <taxon>Endopterygota</taxon>
        <taxon>Coleoptera</taxon>
        <taxon>Polyphaga</taxon>
        <taxon>Cucujiformia</taxon>
        <taxon>Coccinelloidea</taxon>
        <taxon>Coccinellidae</taxon>
        <taxon>Scymninae</taxon>
        <taxon>Scymnini</taxon>
        <taxon>Cryptolaemus</taxon>
    </lineage>
</organism>
<evidence type="ECO:0000256" key="1">
    <source>
        <dbReference type="SAM" id="SignalP"/>
    </source>
</evidence>
<comment type="caution">
    <text evidence="2">The sequence shown here is derived from an EMBL/GenBank/DDBJ whole genome shotgun (WGS) entry which is preliminary data.</text>
</comment>
<sequence>MLQTIVISVLITSLFINEGQLFLLQKKDGIYKIEERVEKFMDPKKRPFCNAFTGCGRKRSNIPALTKDGEELDDSISTLLELNAEPAVENLSRQIMSEAKLWEAIQEANMELNRRRQGSTENMNGIMEVKASATCVLPPCYI</sequence>
<name>A0ABD2NIM3_9CUCU</name>
<keyword evidence="3" id="KW-1185">Reference proteome</keyword>
<evidence type="ECO:0000313" key="2">
    <source>
        <dbReference type="EMBL" id="KAL3278232.1"/>
    </source>
</evidence>
<protein>
    <recommendedName>
        <fullName evidence="4">Cardioactive peptide</fullName>
    </recommendedName>
</protein>
<feature type="signal peptide" evidence="1">
    <location>
        <begin position="1"/>
        <end position="19"/>
    </location>
</feature>
<evidence type="ECO:0000313" key="3">
    <source>
        <dbReference type="Proteomes" id="UP001516400"/>
    </source>
</evidence>
<gene>
    <name evidence="2" type="ORF">HHI36_013570</name>
</gene>
<accession>A0ABD2NIM3</accession>